<keyword evidence="2" id="KW-1185">Reference proteome</keyword>
<reference evidence="1" key="1">
    <citation type="submission" date="2022-09" db="EMBL/GenBank/DDBJ databases">
        <title>Maribacter litopenaei sp. nov., isolated from the intestinal tract of the Pacific White Shrimp, Litopenaeus vannamei.</title>
        <authorList>
            <person name="Kim S.Y."/>
            <person name="Hwang C.Y."/>
        </authorList>
    </citation>
    <scope>NUCLEOTIDE SEQUENCE</scope>
    <source>
        <strain evidence="1">HL-LV01</strain>
    </source>
</reference>
<evidence type="ECO:0008006" key="3">
    <source>
        <dbReference type="Google" id="ProtNLM"/>
    </source>
</evidence>
<proteinExistence type="predicted"/>
<dbReference type="Pfam" id="PF20230">
    <property type="entry name" value="DUF6588"/>
    <property type="match status" value="1"/>
</dbReference>
<protein>
    <recommendedName>
        <fullName evidence="3">Outer membrane protein beta-barrel domain-containing protein</fullName>
    </recommendedName>
</protein>
<evidence type="ECO:0000313" key="1">
    <source>
        <dbReference type="EMBL" id="UWX55697.1"/>
    </source>
</evidence>
<evidence type="ECO:0000313" key="2">
    <source>
        <dbReference type="Proteomes" id="UP001059209"/>
    </source>
</evidence>
<sequence length="92" mass="10006">MEFEGASVGLIGFGLQHDFTKLLPADKILPVAISAVIGYTKVNGDYDLEDFNLVQGNDQRIEANISTWAFNAVVSTKLPIINFYGGLGLCNR</sequence>
<organism evidence="1 2">
    <name type="scientific">Maribacter litopenaei</name>
    <dbReference type="NCBI Taxonomy" id="2976127"/>
    <lineage>
        <taxon>Bacteria</taxon>
        <taxon>Pseudomonadati</taxon>
        <taxon>Bacteroidota</taxon>
        <taxon>Flavobacteriia</taxon>
        <taxon>Flavobacteriales</taxon>
        <taxon>Flavobacteriaceae</taxon>
        <taxon>Maribacter</taxon>
    </lineage>
</organism>
<gene>
    <name evidence="1" type="ORF">NYZ99_04460</name>
</gene>
<dbReference type="EMBL" id="CP104205">
    <property type="protein sequence ID" value="UWX55697.1"/>
    <property type="molecule type" value="Genomic_DNA"/>
</dbReference>
<name>A0ABY5YBK3_9FLAO</name>
<dbReference type="InterPro" id="IPR046495">
    <property type="entry name" value="DUF6588"/>
</dbReference>
<accession>A0ABY5YBK3</accession>
<dbReference type="Proteomes" id="UP001059209">
    <property type="component" value="Chromosome"/>
</dbReference>